<reference evidence="2" key="1">
    <citation type="submission" date="2014-08" db="EMBL/GenBank/DDBJ databases">
        <authorList>
            <person name="Falentin Helene"/>
        </authorList>
    </citation>
    <scope>NUCLEOTIDE SEQUENCE</scope>
</reference>
<feature type="compositionally biased region" description="Low complexity" evidence="1">
    <location>
        <begin position="14"/>
        <end position="28"/>
    </location>
</feature>
<feature type="region of interest" description="Disordered" evidence="1">
    <location>
        <begin position="1"/>
        <end position="28"/>
    </location>
</feature>
<evidence type="ECO:0000313" key="2">
    <source>
        <dbReference type="EMBL" id="CEP26525.1"/>
    </source>
</evidence>
<name>A0A0B7NRN8_PROFF</name>
<evidence type="ECO:0000256" key="1">
    <source>
        <dbReference type="SAM" id="MobiDB-lite"/>
    </source>
</evidence>
<organism evidence="2">
    <name type="scientific">Propionibacterium freudenreichii subsp. freudenreichii</name>
    <dbReference type="NCBI Taxonomy" id="66712"/>
    <lineage>
        <taxon>Bacteria</taxon>
        <taxon>Bacillati</taxon>
        <taxon>Actinomycetota</taxon>
        <taxon>Actinomycetes</taxon>
        <taxon>Propionibacteriales</taxon>
        <taxon>Propionibacteriaceae</taxon>
        <taxon>Propionibacterium</taxon>
    </lineage>
</organism>
<dbReference type="AlphaFoldDB" id="A0A0B7NRN8"/>
<proteinExistence type="predicted"/>
<sequence length="28" mass="2877">MTLFRISSRMGRTSASDSPAGSSSAQST</sequence>
<accession>A0A0B7NRN8</accession>
<protein>
    <submittedName>
        <fullName evidence="2">Uncharacterized protein</fullName>
    </submittedName>
</protein>
<gene>
    <name evidence="2" type="ORF">PFCIRM138_08030</name>
</gene>
<dbReference type="EMBL" id="LM676414">
    <property type="protein sequence ID" value="CEP26525.1"/>
    <property type="molecule type" value="Genomic_DNA"/>
</dbReference>